<name>A0A6N8I0K3_9FIRM</name>
<accession>A0A6N8I0K3</accession>
<keyword evidence="3" id="KW-0378">Hydrolase</keyword>
<dbReference type="InterPro" id="IPR034074">
    <property type="entry name" value="Y4bN_pept_dom"/>
</dbReference>
<evidence type="ECO:0000256" key="1">
    <source>
        <dbReference type="ARBA" id="ARBA00011073"/>
    </source>
</evidence>
<keyword evidence="2" id="KW-0645">Protease</keyword>
<dbReference type="Gene3D" id="3.40.50.200">
    <property type="entry name" value="Peptidase S8/S53 domain"/>
    <property type="match status" value="1"/>
</dbReference>
<evidence type="ECO:0000313" key="6">
    <source>
        <dbReference type="EMBL" id="MVB11616.1"/>
    </source>
</evidence>
<gene>
    <name evidence="6" type="ORF">CAFE_23370</name>
</gene>
<dbReference type="RefSeq" id="WP_156990764.1">
    <property type="nucleotide sequence ID" value="NZ_VWXL01000063.1"/>
</dbReference>
<dbReference type="GO" id="GO:0004252">
    <property type="term" value="F:serine-type endopeptidase activity"/>
    <property type="evidence" value="ECO:0007669"/>
    <property type="project" value="InterPro"/>
</dbReference>
<evidence type="ECO:0000256" key="4">
    <source>
        <dbReference type="ARBA" id="ARBA00022825"/>
    </source>
</evidence>
<dbReference type="InterPro" id="IPR000209">
    <property type="entry name" value="Peptidase_S8/S53_dom"/>
</dbReference>
<dbReference type="EMBL" id="VWXL01000063">
    <property type="protein sequence ID" value="MVB11616.1"/>
    <property type="molecule type" value="Genomic_DNA"/>
</dbReference>
<reference evidence="6 7" key="1">
    <citation type="submission" date="2019-09" db="EMBL/GenBank/DDBJ databases">
        <title>Genome sequence of Clostridium sp. EA1.</title>
        <authorList>
            <person name="Poehlein A."/>
            <person name="Bengelsdorf F.R."/>
            <person name="Daniel R."/>
        </authorList>
    </citation>
    <scope>NUCLEOTIDE SEQUENCE [LARGE SCALE GENOMIC DNA]</scope>
    <source>
        <strain evidence="6 7">EA1</strain>
    </source>
</reference>
<organism evidence="6 7">
    <name type="scientific">Caproicibacter fermentans</name>
    <dbReference type="NCBI Taxonomy" id="2576756"/>
    <lineage>
        <taxon>Bacteria</taxon>
        <taxon>Bacillati</taxon>
        <taxon>Bacillota</taxon>
        <taxon>Clostridia</taxon>
        <taxon>Eubacteriales</taxon>
        <taxon>Acutalibacteraceae</taxon>
        <taxon>Caproicibacter</taxon>
    </lineage>
</organism>
<evidence type="ECO:0000256" key="3">
    <source>
        <dbReference type="ARBA" id="ARBA00022801"/>
    </source>
</evidence>
<dbReference type="InterPro" id="IPR050131">
    <property type="entry name" value="Peptidase_S8_subtilisin-like"/>
</dbReference>
<dbReference type="Proteomes" id="UP000469440">
    <property type="component" value="Unassembled WGS sequence"/>
</dbReference>
<sequence>MENEKLPINFFAPREVDELRVEGSGNSEDPKWVLAGDELVQRSTELFSAFNQFSEIVTERSERKSAVPFVFVAKMCDDSTAKSRRKDISSLFQTDDRSNVIGLADSDELIVKLDSVSQMNEISSRLQDYNRNSYALSCLETFWEFQPVIQKQDNETTYKIKLIDFQDYETNISMQRLFERALTSRKMSFKKTSYASQFSIYKVELNPQTMLDELRGDDAYEMLFSIEPMPKYIVSLDSVQEETTIEVTRPVDGHRYETLGILDNGIAPVPHLAPWIAGKRWTVYPESAINPTHGTFVAGIALYGDACENQEWVGHKGIKLFDATIFPDEAKEGLDEDDLIANIREAIDANHEKVKVWNLSISVTRPVCDTKFSDLAIALDDLQDKYNILICKSAGNCRNFISGRPKGRIHEGADSVRSLVVGSVAHAKGPDDFADIDNPSPFSRIGPGPEFIIKPEVSHYGGNAGVNQNGELVTTGVKSFSANGDLASSVGTSFSTPRIASLATGLYQELDEEFDPLLLKGLIVHSASYSENLRIPVTERTKQLGFGVPKNVSQILYNAPYEATLILRDTLSKGEKIDIMDFPMPKSLIRNGYYTGQIIATLVYDPILDPTQGVEYCQSNVDIKFGSYDAKKQRDISKRNILNPVGRAGAQNLFRENLYSKRLMRDSQSDFALRERLLIQYADKYYPVKKYAVDLSELSEVNRQHFTTPDKQWFLFLQGLFREHTEQLAELERRIPSQDVCLIITIRDPQRKANVYDEVTQELDAFNFWHSNIKITNDISLGL</sequence>
<dbReference type="SUPFAM" id="SSF52743">
    <property type="entry name" value="Subtilisin-like"/>
    <property type="match status" value="1"/>
</dbReference>
<dbReference type="Pfam" id="PF00082">
    <property type="entry name" value="Peptidase_S8"/>
    <property type="match status" value="1"/>
</dbReference>
<keyword evidence="4" id="KW-0720">Serine protease</keyword>
<proteinExistence type="inferred from homology"/>
<protein>
    <submittedName>
        <fullName evidence="6">Subtilase family protein</fullName>
    </submittedName>
</protein>
<dbReference type="PANTHER" id="PTHR43806:SF11">
    <property type="entry name" value="CEREVISIN-RELATED"/>
    <property type="match status" value="1"/>
</dbReference>
<evidence type="ECO:0000256" key="2">
    <source>
        <dbReference type="ARBA" id="ARBA00022670"/>
    </source>
</evidence>
<dbReference type="GO" id="GO:0006508">
    <property type="term" value="P:proteolysis"/>
    <property type="evidence" value="ECO:0007669"/>
    <property type="project" value="UniProtKB-KW"/>
</dbReference>
<comment type="similarity">
    <text evidence="1">Belongs to the peptidase S8 family.</text>
</comment>
<dbReference type="OrthoDB" id="9759014at2"/>
<evidence type="ECO:0000313" key="7">
    <source>
        <dbReference type="Proteomes" id="UP000469440"/>
    </source>
</evidence>
<feature type="domain" description="Peptidase S8/S53" evidence="5">
    <location>
        <begin position="289"/>
        <end position="531"/>
    </location>
</feature>
<dbReference type="AlphaFoldDB" id="A0A6N8I0K3"/>
<dbReference type="CDD" id="cd04847">
    <property type="entry name" value="Peptidases_S8_Subtilisin_like_2"/>
    <property type="match status" value="1"/>
</dbReference>
<comment type="caution">
    <text evidence="6">The sequence shown here is derived from an EMBL/GenBank/DDBJ whole genome shotgun (WGS) entry which is preliminary data.</text>
</comment>
<dbReference type="InterPro" id="IPR036852">
    <property type="entry name" value="Peptidase_S8/S53_dom_sf"/>
</dbReference>
<evidence type="ECO:0000259" key="5">
    <source>
        <dbReference type="Pfam" id="PF00082"/>
    </source>
</evidence>
<dbReference type="PANTHER" id="PTHR43806">
    <property type="entry name" value="PEPTIDASE S8"/>
    <property type="match status" value="1"/>
</dbReference>
<keyword evidence="7" id="KW-1185">Reference proteome</keyword>